<evidence type="ECO:0000313" key="3">
    <source>
        <dbReference type="Proteomes" id="UP000011996"/>
    </source>
</evidence>
<accession>M5SAQ3</accession>
<comment type="caution">
    <text evidence="2">The sequence shown here is derived from an EMBL/GenBank/DDBJ whole genome shotgun (WGS) entry which is preliminary data.</text>
</comment>
<dbReference type="EMBL" id="ANOF01000150">
    <property type="protein sequence ID" value="EMI24742.1"/>
    <property type="molecule type" value="Genomic_DNA"/>
</dbReference>
<dbReference type="STRING" id="1263868.RESH_04614"/>
<evidence type="ECO:0000256" key="1">
    <source>
        <dbReference type="SAM" id="MobiDB-lite"/>
    </source>
</evidence>
<feature type="compositionally biased region" description="Polar residues" evidence="1">
    <location>
        <begin position="28"/>
        <end position="40"/>
    </location>
</feature>
<sequence length="40" mass="4541">MRTTLVLDSEFSANPATSERRLSRHNPPCQQGSDQKFFTS</sequence>
<dbReference type="AlphaFoldDB" id="M5SAQ3"/>
<organism evidence="2 3">
    <name type="scientific">Rhodopirellula europaea SH398</name>
    <dbReference type="NCBI Taxonomy" id="1263868"/>
    <lineage>
        <taxon>Bacteria</taxon>
        <taxon>Pseudomonadati</taxon>
        <taxon>Planctomycetota</taxon>
        <taxon>Planctomycetia</taxon>
        <taxon>Pirellulales</taxon>
        <taxon>Pirellulaceae</taxon>
        <taxon>Rhodopirellula</taxon>
    </lineage>
</organism>
<reference evidence="2 3" key="1">
    <citation type="journal article" date="2013" name="Mar. Genomics">
        <title>Expression of sulfatases in Rhodopirellula baltica and the diversity of sulfatases in the genus Rhodopirellula.</title>
        <authorList>
            <person name="Wegner C.E."/>
            <person name="Richter-Heitmann T."/>
            <person name="Klindworth A."/>
            <person name="Klockow C."/>
            <person name="Richter M."/>
            <person name="Achstetter T."/>
            <person name="Glockner F.O."/>
            <person name="Harder J."/>
        </authorList>
    </citation>
    <scope>NUCLEOTIDE SEQUENCE [LARGE SCALE GENOMIC DNA]</scope>
    <source>
        <strain evidence="2 3">SH398</strain>
    </source>
</reference>
<dbReference type="Proteomes" id="UP000011996">
    <property type="component" value="Unassembled WGS sequence"/>
</dbReference>
<evidence type="ECO:0000313" key="2">
    <source>
        <dbReference type="EMBL" id="EMI24742.1"/>
    </source>
</evidence>
<feature type="region of interest" description="Disordered" evidence="1">
    <location>
        <begin position="1"/>
        <end position="40"/>
    </location>
</feature>
<protein>
    <submittedName>
        <fullName evidence="2">Uncharacterized protein</fullName>
    </submittedName>
</protein>
<proteinExistence type="predicted"/>
<gene>
    <name evidence="2" type="ORF">RESH_04614</name>
</gene>
<name>M5SAQ3_9BACT</name>